<dbReference type="GO" id="GO:0004146">
    <property type="term" value="F:dihydrofolate reductase activity"/>
    <property type="evidence" value="ECO:0007669"/>
    <property type="project" value="UniProtKB-EC"/>
</dbReference>
<comment type="pathway">
    <text evidence="1 8">Cofactor biosynthesis; tetrahydrofolate biosynthesis; 5,6,7,8-tetrahydrofolate from 7,8-dihydrofolate: step 1/1.</text>
</comment>
<evidence type="ECO:0000256" key="8">
    <source>
        <dbReference type="PIRNR" id="PIRNR000194"/>
    </source>
</evidence>
<comment type="similarity">
    <text evidence="2 8">Belongs to the dihydrofolate reductase family.</text>
</comment>
<comment type="function">
    <text evidence="7 8">Key enzyme in folate metabolism. Catalyzes an essential reaction for de novo glycine and purine synthesis, and for DNA precursor synthesis.</text>
</comment>
<evidence type="ECO:0000313" key="10">
    <source>
        <dbReference type="EMBL" id="OGI67825.1"/>
    </source>
</evidence>
<dbReference type="EMBL" id="MFTS01000009">
    <property type="protein sequence ID" value="OGI67825.1"/>
    <property type="molecule type" value="Genomic_DNA"/>
</dbReference>
<evidence type="ECO:0000256" key="6">
    <source>
        <dbReference type="ARBA" id="ARBA00023002"/>
    </source>
</evidence>
<keyword evidence="4 8" id="KW-0554">One-carbon metabolism</keyword>
<reference evidence="10 11" key="1">
    <citation type="journal article" date="2016" name="Nat. Commun.">
        <title>Thousands of microbial genomes shed light on interconnected biogeochemical processes in an aquifer system.</title>
        <authorList>
            <person name="Anantharaman K."/>
            <person name="Brown C.T."/>
            <person name="Hug L.A."/>
            <person name="Sharon I."/>
            <person name="Castelle C.J."/>
            <person name="Probst A.J."/>
            <person name="Thomas B.C."/>
            <person name="Singh A."/>
            <person name="Wilkins M.J."/>
            <person name="Karaoz U."/>
            <person name="Brodie E.L."/>
            <person name="Williams K.H."/>
            <person name="Hubbard S.S."/>
            <person name="Banfield J.F."/>
        </authorList>
    </citation>
    <scope>NUCLEOTIDE SEQUENCE [LARGE SCALE GENOMIC DNA]</scope>
</reference>
<dbReference type="UniPathway" id="UPA00077">
    <property type="reaction ID" value="UER00158"/>
</dbReference>
<dbReference type="SUPFAM" id="SSF53597">
    <property type="entry name" value="Dihydrofolate reductase-like"/>
    <property type="match status" value="1"/>
</dbReference>
<dbReference type="GO" id="GO:0046654">
    <property type="term" value="P:tetrahydrofolate biosynthetic process"/>
    <property type="evidence" value="ECO:0007669"/>
    <property type="project" value="UniProtKB-UniPathway"/>
</dbReference>
<dbReference type="PRINTS" id="PR00070">
    <property type="entry name" value="DHFR"/>
</dbReference>
<dbReference type="AlphaFoldDB" id="A0A1F6VE21"/>
<keyword evidence="5 8" id="KW-0521">NADP</keyword>
<dbReference type="PROSITE" id="PS51330">
    <property type="entry name" value="DHFR_2"/>
    <property type="match status" value="1"/>
</dbReference>
<dbReference type="GO" id="GO:0046655">
    <property type="term" value="P:folic acid metabolic process"/>
    <property type="evidence" value="ECO:0007669"/>
    <property type="project" value="TreeGrafter"/>
</dbReference>
<sequence length="162" mass="18521">MISLIAAIGKNNELGKGNDLLWRFPADQKYFREKTALHTVIMGRKTFESIGRPLPERRNIVITRDASYKKPGIEVAHSLAGALDLVPDQNKEVFILGGAEIYKQTIPIADKLYITHIDAEDKDADAFFPEIIPVVWNEISHKEHKKDDKNPHNYTFSIYEKF</sequence>
<name>A0A1F6VE21_9BACT</name>
<gene>
    <name evidence="10" type="ORF">A2738_03470</name>
</gene>
<dbReference type="PANTHER" id="PTHR48069:SF3">
    <property type="entry name" value="DIHYDROFOLATE REDUCTASE"/>
    <property type="match status" value="1"/>
</dbReference>
<comment type="catalytic activity">
    <reaction evidence="8">
        <text>(6S)-5,6,7,8-tetrahydrofolate + NADP(+) = 7,8-dihydrofolate + NADPH + H(+)</text>
        <dbReference type="Rhea" id="RHEA:15009"/>
        <dbReference type="ChEBI" id="CHEBI:15378"/>
        <dbReference type="ChEBI" id="CHEBI:57451"/>
        <dbReference type="ChEBI" id="CHEBI:57453"/>
        <dbReference type="ChEBI" id="CHEBI:57783"/>
        <dbReference type="ChEBI" id="CHEBI:58349"/>
        <dbReference type="EC" id="1.5.1.3"/>
    </reaction>
</comment>
<evidence type="ECO:0000256" key="3">
    <source>
        <dbReference type="ARBA" id="ARBA00012856"/>
    </source>
</evidence>
<dbReference type="GO" id="GO:0046452">
    <property type="term" value="P:dihydrofolate metabolic process"/>
    <property type="evidence" value="ECO:0007669"/>
    <property type="project" value="TreeGrafter"/>
</dbReference>
<feature type="domain" description="DHFR" evidence="9">
    <location>
        <begin position="1"/>
        <end position="161"/>
    </location>
</feature>
<dbReference type="FunFam" id="3.40.430.10:FF:000001">
    <property type="entry name" value="Dihydrofolate reductase"/>
    <property type="match status" value="1"/>
</dbReference>
<organism evidence="10 11">
    <name type="scientific">Candidatus Nomurabacteria bacterium RIFCSPHIGHO2_01_FULL_42_15</name>
    <dbReference type="NCBI Taxonomy" id="1801742"/>
    <lineage>
        <taxon>Bacteria</taxon>
        <taxon>Candidatus Nomuraibacteriota</taxon>
    </lineage>
</organism>
<dbReference type="CDD" id="cd00209">
    <property type="entry name" value="DHFR"/>
    <property type="match status" value="1"/>
</dbReference>
<dbReference type="InterPro" id="IPR024072">
    <property type="entry name" value="DHFR-like_dom_sf"/>
</dbReference>
<dbReference type="GO" id="GO:0005829">
    <property type="term" value="C:cytosol"/>
    <property type="evidence" value="ECO:0007669"/>
    <property type="project" value="TreeGrafter"/>
</dbReference>
<dbReference type="EC" id="1.5.1.3" evidence="3 8"/>
<evidence type="ECO:0000256" key="1">
    <source>
        <dbReference type="ARBA" id="ARBA00004903"/>
    </source>
</evidence>
<evidence type="ECO:0000256" key="7">
    <source>
        <dbReference type="ARBA" id="ARBA00025067"/>
    </source>
</evidence>
<evidence type="ECO:0000313" key="11">
    <source>
        <dbReference type="Proteomes" id="UP000178235"/>
    </source>
</evidence>
<dbReference type="Proteomes" id="UP000178235">
    <property type="component" value="Unassembled WGS sequence"/>
</dbReference>
<dbReference type="Pfam" id="PF00186">
    <property type="entry name" value="DHFR_1"/>
    <property type="match status" value="1"/>
</dbReference>
<evidence type="ECO:0000256" key="5">
    <source>
        <dbReference type="ARBA" id="ARBA00022857"/>
    </source>
</evidence>
<accession>A0A1F6VE21</accession>
<protein>
    <recommendedName>
        <fullName evidence="3 8">Dihydrofolate reductase</fullName>
        <ecNumber evidence="3 8">1.5.1.3</ecNumber>
    </recommendedName>
</protein>
<dbReference type="GO" id="GO:0006730">
    <property type="term" value="P:one-carbon metabolic process"/>
    <property type="evidence" value="ECO:0007669"/>
    <property type="project" value="UniProtKB-KW"/>
</dbReference>
<dbReference type="PIRSF" id="PIRSF000194">
    <property type="entry name" value="DHFR"/>
    <property type="match status" value="1"/>
</dbReference>
<dbReference type="GO" id="GO:0070401">
    <property type="term" value="F:NADP+ binding"/>
    <property type="evidence" value="ECO:0007669"/>
    <property type="project" value="UniProtKB-ARBA"/>
</dbReference>
<comment type="caution">
    <text evidence="10">The sequence shown here is derived from an EMBL/GenBank/DDBJ whole genome shotgun (WGS) entry which is preliminary data.</text>
</comment>
<proteinExistence type="inferred from homology"/>
<evidence type="ECO:0000259" key="9">
    <source>
        <dbReference type="PROSITE" id="PS51330"/>
    </source>
</evidence>
<evidence type="ECO:0000256" key="2">
    <source>
        <dbReference type="ARBA" id="ARBA00009539"/>
    </source>
</evidence>
<dbReference type="PANTHER" id="PTHR48069">
    <property type="entry name" value="DIHYDROFOLATE REDUCTASE"/>
    <property type="match status" value="1"/>
</dbReference>
<keyword evidence="6 8" id="KW-0560">Oxidoreductase</keyword>
<dbReference type="Gene3D" id="3.40.430.10">
    <property type="entry name" value="Dihydrofolate Reductase, subunit A"/>
    <property type="match status" value="1"/>
</dbReference>
<evidence type="ECO:0000256" key="4">
    <source>
        <dbReference type="ARBA" id="ARBA00022563"/>
    </source>
</evidence>
<dbReference type="InterPro" id="IPR001796">
    <property type="entry name" value="DHFR_dom"/>
</dbReference>
<dbReference type="InterPro" id="IPR012259">
    <property type="entry name" value="DHFR"/>
</dbReference>